<protein>
    <submittedName>
        <fullName evidence="8">ATP-binding cassette domain-containing protein</fullName>
    </submittedName>
</protein>
<reference evidence="8 9" key="1">
    <citation type="submission" date="2023-09" db="EMBL/GenBank/DDBJ databases">
        <authorList>
            <person name="Rey-Velasco X."/>
        </authorList>
    </citation>
    <scope>NUCLEOTIDE SEQUENCE [LARGE SCALE GENOMIC DNA]</scope>
    <source>
        <strain evidence="8 9">F394</strain>
    </source>
</reference>
<keyword evidence="4" id="KW-0547">Nucleotide-binding</keyword>
<keyword evidence="5 8" id="KW-0067">ATP-binding</keyword>
<evidence type="ECO:0000256" key="2">
    <source>
        <dbReference type="ARBA" id="ARBA00022448"/>
    </source>
</evidence>
<evidence type="ECO:0000256" key="4">
    <source>
        <dbReference type="ARBA" id="ARBA00022741"/>
    </source>
</evidence>
<dbReference type="PANTHER" id="PTHR42711">
    <property type="entry name" value="ABC TRANSPORTER ATP-BINDING PROTEIN"/>
    <property type="match status" value="1"/>
</dbReference>
<dbReference type="RefSeq" id="WP_311665531.1">
    <property type="nucleotide sequence ID" value="NZ_JAVRHT010000048.1"/>
</dbReference>
<dbReference type="GO" id="GO:0005524">
    <property type="term" value="F:ATP binding"/>
    <property type="evidence" value="ECO:0007669"/>
    <property type="project" value="UniProtKB-KW"/>
</dbReference>
<dbReference type="Proteomes" id="UP001267426">
    <property type="component" value="Unassembled WGS sequence"/>
</dbReference>
<feature type="domain" description="ABC transporter" evidence="7">
    <location>
        <begin position="1"/>
        <end position="223"/>
    </location>
</feature>
<dbReference type="PANTHER" id="PTHR42711:SF5">
    <property type="entry name" value="ABC TRANSPORTER ATP-BINDING PROTEIN NATA"/>
    <property type="match status" value="1"/>
</dbReference>
<organism evidence="8 9">
    <name type="scientific">Rubrivirga litoralis</name>
    <dbReference type="NCBI Taxonomy" id="3075598"/>
    <lineage>
        <taxon>Bacteria</taxon>
        <taxon>Pseudomonadati</taxon>
        <taxon>Rhodothermota</taxon>
        <taxon>Rhodothermia</taxon>
        <taxon>Rhodothermales</taxon>
        <taxon>Rubricoccaceae</taxon>
        <taxon>Rubrivirga</taxon>
    </lineage>
</organism>
<dbReference type="Pfam" id="PF13732">
    <property type="entry name" value="DrrA1-3_C"/>
    <property type="match status" value="1"/>
</dbReference>
<evidence type="ECO:0000313" key="9">
    <source>
        <dbReference type="Proteomes" id="UP001267426"/>
    </source>
</evidence>
<keyword evidence="3" id="KW-0536">Nodulation</keyword>
<name>A0ABU3BUS9_9BACT</name>
<dbReference type="PROSITE" id="PS50893">
    <property type="entry name" value="ABC_TRANSPORTER_2"/>
    <property type="match status" value="1"/>
</dbReference>
<evidence type="ECO:0000313" key="8">
    <source>
        <dbReference type="EMBL" id="MDT0633038.1"/>
    </source>
</evidence>
<dbReference type="InterPro" id="IPR025302">
    <property type="entry name" value="DrrA1/2-like_C"/>
</dbReference>
<evidence type="ECO:0000256" key="1">
    <source>
        <dbReference type="ARBA" id="ARBA00005417"/>
    </source>
</evidence>
<keyword evidence="2" id="KW-0813">Transport</keyword>
<dbReference type="SUPFAM" id="SSF52540">
    <property type="entry name" value="P-loop containing nucleoside triphosphate hydrolases"/>
    <property type="match status" value="1"/>
</dbReference>
<proteinExistence type="inferred from homology"/>
<feature type="region of interest" description="Disordered" evidence="6">
    <location>
        <begin position="298"/>
        <end position="317"/>
    </location>
</feature>
<evidence type="ECO:0000256" key="5">
    <source>
        <dbReference type="ARBA" id="ARBA00022840"/>
    </source>
</evidence>
<comment type="caution">
    <text evidence="8">The sequence shown here is derived from an EMBL/GenBank/DDBJ whole genome shotgun (WGS) entry which is preliminary data.</text>
</comment>
<sequence>MTKRYGQTLAVDGVSFTAEPGRLFGLLGPNGAGKSSTIRMITYITTPDAGAVTLGGVEAGPETQRRMGYLPEERGLYKKMKVGEQLVYLAQLKGMERVAAERSVRAWLDRFGASEWYGKAVDELSKGMQQKVQFVSTVAHDPDLCIFDEPFSGLDPINADVLQETIVELRERGKTVLFASHRMEQVERLCDDLCLISQGRVVLRGTVTEVKARYGRDTVTVEFGGADGWLDRLVGGGAVRVLTRAAGRAELRLAGASPNDVLAAALAGGADVTQFGVHAPPLTEIFRTAVAEGVQGSRVVSSPTLDAETAPPPRVAG</sequence>
<evidence type="ECO:0000256" key="3">
    <source>
        <dbReference type="ARBA" id="ARBA00022458"/>
    </source>
</evidence>
<dbReference type="Gene3D" id="3.40.50.300">
    <property type="entry name" value="P-loop containing nucleotide triphosphate hydrolases"/>
    <property type="match status" value="1"/>
</dbReference>
<dbReference type="EMBL" id="JAVRHT010000048">
    <property type="protein sequence ID" value="MDT0633038.1"/>
    <property type="molecule type" value="Genomic_DNA"/>
</dbReference>
<gene>
    <name evidence="8" type="ORF">RM540_14875</name>
</gene>
<evidence type="ECO:0000256" key="6">
    <source>
        <dbReference type="SAM" id="MobiDB-lite"/>
    </source>
</evidence>
<dbReference type="InterPro" id="IPR027417">
    <property type="entry name" value="P-loop_NTPase"/>
</dbReference>
<dbReference type="Pfam" id="PF00005">
    <property type="entry name" value="ABC_tran"/>
    <property type="match status" value="1"/>
</dbReference>
<dbReference type="SMART" id="SM00382">
    <property type="entry name" value="AAA"/>
    <property type="match status" value="1"/>
</dbReference>
<dbReference type="InterPro" id="IPR003439">
    <property type="entry name" value="ABC_transporter-like_ATP-bd"/>
</dbReference>
<accession>A0ABU3BUS9</accession>
<evidence type="ECO:0000259" key="7">
    <source>
        <dbReference type="PROSITE" id="PS50893"/>
    </source>
</evidence>
<dbReference type="PROSITE" id="PS00211">
    <property type="entry name" value="ABC_TRANSPORTER_1"/>
    <property type="match status" value="1"/>
</dbReference>
<dbReference type="InterPro" id="IPR017871">
    <property type="entry name" value="ABC_transporter-like_CS"/>
</dbReference>
<dbReference type="InterPro" id="IPR003593">
    <property type="entry name" value="AAA+_ATPase"/>
</dbReference>
<comment type="similarity">
    <text evidence="1">Belongs to the ABC transporter superfamily.</text>
</comment>
<keyword evidence="9" id="KW-1185">Reference proteome</keyword>
<dbReference type="InterPro" id="IPR050763">
    <property type="entry name" value="ABC_transporter_ATP-binding"/>
</dbReference>